<sequence>MCSVEKLKELVQSARKGPSVVEKVESKSSKTKSIGTKCSDIDFQNACTCFSDTLIGSLDPALFKVPTRESSRVVADSNISTTYMTQPIESFALDRAFSLRNILDDVPDLQDVFKKMKCE</sequence>
<dbReference type="EMBL" id="ODYU01000315">
    <property type="protein sequence ID" value="SOQ34839.1"/>
    <property type="molecule type" value="Genomic_DNA"/>
</dbReference>
<reference evidence="1" key="1">
    <citation type="submission" date="2016-07" db="EMBL/GenBank/DDBJ databases">
        <authorList>
            <person name="Bretaudeau A."/>
        </authorList>
    </citation>
    <scope>NUCLEOTIDE SEQUENCE</scope>
    <source>
        <strain evidence="1">Rice</strain>
        <tissue evidence="1">Whole body</tissue>
    </source>
</reference>
<proteinExistence type="predicted"/>
<accession>A0A2H1V1Z7</accession>
<gene>
    <name evidence="1" type="ORF">SFRICE_007211</name>
</gene>
<dbReference type="AlphaFoldDB" id="A0A2H1V1Z7"/>
<name>A0A2H1V1Z7_SPOFR</name>
<protein>
    <submittedName>
        <fullName evidence="1">SFRICE_007211</fullName>
    </submittedName>
</protein>
<evidence type="ECO:0000313" key="1">
    <source>
        <dbReference type="EMBL" id="SOQ34839.1"/>
    </source>
</evidence>
<organism evidence="1">
    <name type="scientific">Spodoptera frugiperda</name>
    <name type="common">Fall armyworm</name>
    <dbReference type="NCBI Taxonomy" id="7108"/>
    <lineage>
        <taxon>Eukaryota</taxon>
        <taxon>Metazoa</taxon>
        <taxon>Ecdysozoa</taxon>
        <taxon>Arthropoda</taxon>
        <taxon>Hexapoda</taxon>
        <taxon>Insecta</taxon>
        <taxon>Pterygota</taxon>
        <taxon>Neoptera</taxon>
        <taxon>Endopterygota</taxon>
        <taxon>Lepidoptera</taxon>
        <taxon>Glossata</taxon>
        <taxon>Ditrysia</taxon>
        <taxon>Noctuoidea</taxon>
        <taxon>Noctuidae</taxon>
        <taxon>Amphipyrinae</taxon>
        <taxon>Spodoptera</taxon>
    </lineage>
</organism>